<sequence length="1688" mass="167113">MLLASANFDPAVEAVTIRRSNGADFILTGLQVDVTDGTETTVQGYRDGATVGAAQVVAPYMPGSLAFSDLIVDEVRISSTDFYFTKLDDFSGNTEVPQPPSVTDANIRISGASGTGGAYRLGDTVIADWNNTASGDDNMGVTGVTVDFSQFGGGAAVAATNSSGTWTATYTLGAGAIDAANRNVSVTASNVHGATPRADSTNATVDTIAPVVTDGNISLSGGTGTGGAFKIGDTVTAVWNNTAGGDNNSDNISAVTIDFSQFGGGAAVAATNSAGTWTATYTLVAGAIDATNRNTSVTAVDNAGNATTRADTSNTTVDTTVPAVTSVAPAGGAISADTTVAFTVTFNESISGVSADDFSLTSTGSASGSIASVSASGGTSVDVTVNGISGSGTLRVDLNSGTDIQDDAGNGPPVAFTGGTAHAVDILTAPGAPTVGAATPGDGQVSIAFTAPADDGGSAITGYTVTSSPGSISASGAGSPLVVSGLTNGTAYTFTVTATNAVGSSVASSASASVTPQADQTITFNNPGAQNFGTTPTLTATSSAGAGYLVSFSSSTTGVCTITGGGTLTFVAAGTCTVDADQAGDAATAAAATVSRSFTVNAVVPGVPTTVTATAGDTQASVAFIAPANAGGTAITGYTVTANPGGATASGMGSPVTLTGLTNGVAYTFTVTAHNSAGTGAASMASNSVTPAAVQTITFTNPGAQNFGTIPTLTATSSAGAGYPISFSSSTTGVCTITSGGTLTFITAGTCTINADQAGDASYLPATQVSRSFIVNPVIPGAPTGVTAVAGNTQATVSFGVPASTGGSAITGYSVTANPGGATVSGASSPLTVTGLSNGVAYTFTVTADNVAGTGAASMASNAVTPAPSLVTASVSLTVAYGAAATPVTLDITGTPTSVAVDAAPAHGTALANGTTITYQPAPGYAGPDSFTYTASDGLTTSAAATVTVTVQAASVALDATAPADAAGSTAYTHVFTASGGIAPYTFVQVAGELPAGLALAADGTLSGTPTQAGTFAFTIEATDASTGTGPFSAQQAYTLSVQAPAIALAMATPEITFGDGIDQTLQVTGGTAPYTFAVVDGALPPGVALSTAGVLSGTPTAAGRFEATVEVRDANDFAARQAIEIAVEPQAQAITGFAANPDAPVFAPGGTFALTAQGGASGNAIVFASTTTVVCTVAADTVTMLAAGRCGLTADQAGDANHSAAAQVSLEVDIAAAVPTLVWPEQLSKVLGEAAFALDNPGSDSAGTFTFTSSQPAVASIDGRTVTLRAAGTTVITATQAADGNYTIASIQMELVVVERPDPTRDPGVTGLLQAQVDASVRFATAQQANIRDRLRQVRNGANASSSNLTLAYAGGDTGAGLSLPLGQAAASPWPAMPQGWGAWLSGTATFGSSGRSNGFDFETDGITLGADRAIGENLIVGIAGSLATNDSTLDANGASHMQADQRSLALYGLWRAGEHLFVDAVAGTGQLDFDLQRWSTDADALGTATREGDQWFASVSMGYAHHGPSMSLTGYGRVDTSRTTLEAYREYGLALYDLAYREQVVDHSAAAIGLEGQWQLGEAGRVRPFWSVEYRQALEDKGDAAINYVLMPAATDYRLRMSSYNDNALSLSAGLDLTLRRGWLLSLLLGHEQARNASEASSIGLRLSYGGQPAAVDPVVVPDDDSLSRVPEGDCRNARCRNAGAR</sequence>
<dbReference type="PANTHER" id="PTHR34720">
    <property type="entry name" value="MICROCYSTIN DEPENDENT PROTEIN"/>
    <property type="match status" value="1"/>
</dbReference>
<dbReference type="SMART" id="SM00060">
    <property type="entry name" value="FN3"/>
    <property type="match status" value="3"/>
</dbReference>
<dbReference type="Pfam" id="PF03797">
    <property type="entry name" value="Autotransporter"/>
    <property type="match status" value="1"/>
</dbReference>
<evidence type="ECO:0000313" key="5">
    <source>
        <dbReference type="Proteomes" id="UP001430954"/>
    </source>
</evidence>
<dbReference type="CDD" id="cd00063">
    <property type="entry name" value="FN3"/>
    <property type="match status" value="3"/>
</dbReference>
<dbReference type="PROSITE" id="PS51208">
    <property type="entry name" value="AUTOTRANSPORTER"/>
    <property type="match status" value="1"/>
</dbReference>
<dbReference type="InterPro" id="IPR036709">
    <property type="entry name" value="Autotransporte_beta_dom_sf"/>
</dbReference>
<dbReference type="PROSITE" id="PS50853">
    <property type="entry name" value="FN3"/>
    <property type="match status" value="3"/>
</dbReference>
<dbReference type="SUPFAM" id="SSF49373">
    <property type="entry name" value="Invasin/intimin cell-adhesion fragments"/>
    <property type="match status" value="1"/>
</dbReference>
<gene>
    <name evidence="4" type="ORF">K6753_08810</name>
</gene>
<evidence type="ECO:0000259" key="3">
    <source>
        <dbReference type="PROSITE" id="PS51208"/>
    </source>
</evidence>
<proteinExistence type="predicted"/>
<dbReference type="SMART" id="SM00869">
    <property type="entry name" value="Autotransporter"/>
    <property type="match status" value="1"/>
</dbReference>
<dbReference type="InterPro" id="IPR032812">
    <property type="entry name" value="SbsA_Ig"/>
</dbReference>
<dbReference type="InterPro" id="IPR013783">
    <property type="entry name" value="Ig-like_fold"/>
</dbReference>
<dbReference type="PANTHER" id="PTHR34720:SF9">
    <property type="entry name" value="BLR4714 PROTEIN"/>
    <property type="match status" value="1"/>
</dbReference>
<dbReference type="InterPro" id="IPR015919">
    <property type="entry name" value="Cadherin-like_sf"/>
</dbReference>
<dbReference type="Gene3D" id="2.60.40.2810">
    <property type="match status" value="1"/>
</dbReference>
<keyword evidence="1" id="KW-0732">Signal</keyword>
<organism evidence="4 5">
    <name type="scientific">Novilysobacter selenitireducens</name>
    <dbReference type="NCBI Taxonomy" id="2872639"/>
    <lineage>
        <taxon>Bacteria</taxon>
        <taxon>Pseudomonadati</taxon>
        <taxon>Pseudomonadota</taxon>
        <taxon>Gammaproteobacteria</taxon>
        <taxon>Lysobacterales</taxon>
        <taxon>Lysobacteraceae</taxon>
        <taxon>Novilysobacter</taxon>
    </lineage>
</organism>
<comment type="caution">
    <text evidence="4">The sequence shown here is derived from an EMBL/GenBank/DDBJ whole genome shotgun (WGS) entry which is preliminary data.</text>
</comment>
<dbReference type="Proteomes" id="UP001430954">
    <property type="component" value="Unassembled WGS sequence"/>
</dbReference>
<dbReference type="InterPro" id="IPR036116">
    <property type="entry name" value="FN3_sf"/>
</dbReference>
<dbReference type="Gene3D" id="2.60.40.10">
    <property type="entry name" value="Immunoglobulins"/>
    <property type="match status" value="5"/>
</dbReference>
<reference evidence="4 5" key="1">
    <citation type="submission" date="2021-09" db="EMBL/GenBank/DDBJ databases">
        <title>Lysobacter sp. 13A isolated from the river sediment.</title>
        <authorList>
            <person name="Liu H."/>
            <person name="Li S."/>
            <person name="Mao S."/>
        </authorList>
    </citation>
    <scope>NUCLEOTIDE SEQUENCE [LARGE SCALE GENOMIC DNA]</scope>
    <source>
        <strain evidence="4 5">13A</strain>
    </source>
</reference>
<keyword evidence="5" id="KW-1185">Reference proteome</keyword>
<feature type="domain" description="Fibronectin type-III" evidence="2">
    <location>
        <begin position="779"/>
        <end position="868"/>
    </location>
</feature>
<feature type="domain" description="Autotransporter" evidence="3">
    <location>
        <begin position="1377"/>
        <end position="1651"/>
    </location>
</feature>
<dbReference type="SUPFAM" id="SSF103515">
    <property type="entry name" value="Autotransporter"/>
    <property type="match status" value="1"/>
</dbReference>
<evidence type="ECO:0000313" key="4">
    <source>
        <dbReference type="EMBL" id="MBZ4039633.1"/>
    </source>
</evidence>
<dbReference type="Pfam" id="PF05345">
    <property type="entry name" value="He_PIG"/>
    <property type="match status" value="2"/>
</dbReference>
<dbReference type="InterPro" id="IPR005546">
    <property type="entry name" value="Autotransporte_beta"/>
</dbReference>
<dbReference type="InterPro" id="IPR008964">
    <property type="entry name" value="Invasin/intimin_cell_adhesion"/>
</dbReference>
<dbReference type="Pfam" id="PF17963">
    <property type="entry name" value="Big_9"/>
    <property type="match status" value="1"/>
</dbReference>
<feature type="domain" description="Fibronectin type-III" evidence="2">
    <location>
        <begin position="604"/>
        <end position="693"/>
    </location>
</feature>
<dbReference type="Pfam" id="PF00041">
    <property type="entry name" value="fn3"/>
    <property type="match status" value="3"/>
</dbReference>
<protein>
    <submittedName>
        <fullName evidence="4">Autotransporter domain-containing protein</fullName>
    </submittedName>
</protein>
<dbReference type="SUPFAM" id="SSF49265">
    <property type="entry name" value="Fibronectin type III"/>
    <property type="match status" value="3"/>
</dbReference>
<dbReference type="InterPro" id="IPR003961">
    <property type="entry name" value="FN3_dom"/>
</dbReference>
<feature type="domain" description="Fibronectin type-III" evidence="2">
    <location>
        <begin position="429"/>
        <end position="518"/>
    </location>
</feature>
<name>A0ABS7T713_9GAMM</name>
<evidence type="ECO:0000256" key="1">
    <source>
        <dbReference type="ARBA" id="ARBA00022729"/>
    </source>
</evidence>
<accession>A0ABS7T713</accession>
<dbReference type="SUPFAM" id="SSF49313">
    <property type="entry name" value="Cadherin-like"/>
    <property type="match status" value="1"/>
</dbReference>
<dbReference type="EMBL" id="JAINZW010000003">
    <property type="protein sequence ID" value="MBZ4039633.1"/>
    <property type="molecule type" value="Genomic_DNA"/>
</dbReference>
<dbReference type="RefSeq" id="WP_223676076.1">
    <property type="nucleotide sequence ID" value="NZ_JAINZW010000003.1"/>
</dbReference>
<dbReference type="Gene3D" id="2.40.128.130">
    <property type="entry name" value="Autotransporter beta-domain"/>
    <property type="match status" value="1"/>
</dbReference>
<dbReference type="Gene3D" id="2.60.40.1080">
    <property type="match status" value="1"/>
</dbReference>
<dbReference type="Pfam" id="PF13205">
    <property type="entry name" value="Big_5"/>
    <property type="match status" value="1"/>
</dbReference>
<evidence type="ECO:0000259" key="2">
    <source>
        <dbReference type="PROSITE" id="PS50853"/>
    </source>
</evidence>